<comment type="caution">
    <text evidence="1">The sequence shown here is derived from an EMBL/GenBank/DDBJ whole genome shotgun (WGS) entry which is preliminary data.</text>
</comment>
<dbReference type="EMBL" id="JABFUD020000004">
    <property type="protein sequence ID" value="KAI5081430.1"/>
    <property type="molecule type" value="Genomic_DNA"/>
</dbReference>
<sequence>MEDNEELENALNNPKKVKKVLDTIQQMFGVTLAMKTLHLYHDGATETFVKEQMAYYALKELQGDCVPFLFAVRLLHCNVAYLVLSDCGTCYLALVKLTNGRRKSIA</sequence>
<proteinExistence type="predicted"/>
<reference evidence="1" key="1">
    <citation type="submission" date="2021-01" db="EMBL/GenBank/DDBJ databases">
        <title>Adiantum capillus-veneris genome.</title>
        <authorList>
            <person name="Fang Y."/>
            <person name="Liao Q."/>
        </authorList>
    </citation>
    <scope>NUCLEOTIDE SEQUENCE</scope>
    <source>
        <strain evidence="1">H3</strain>
        <tissue evidence="1">Leaf</tissue>
    </source>
</reference>
<dbReference type="Proteomes" id="UP000886520">
    <property type="component" value="Chromosome 4"/>
</dbReference>
<dbReference type="AlphaFoldDB" id="A0A9D4ZQH5"/>
<organism evidence="1 2">
    <name type="scientific">Adiantum capillus-veneris</name>
    <name type="common">Maidenhair fern</name>
    <dbReference type="NCBI Taxonomy" id="13818"/>
    <lineage>
        <taxon>Eukaryota</taxon>
        <taxon>Viridiplantae</taxon>
        <taxon>Streptophyta</taxon>
        <taxon>Embryophyta</taxon>
        <taxon>Tracheophyta</taxon>
        <taxon>Polypodiopsida</taxon>
        <taxon>Polypodiidae</taxon>
        <taxon>Polypodiales</taxon>
        <taxon>Pteridineae</taxon>
        <taxon>Pteridaceae</taxon>
        <taxon>Vittarioideae</taxon>
        <taxon>Adiantum</taxon>
    </lineage>
</organism>
<keyword evidence="2" id="KW-1185">Reference proteome</keyword>
<accession>A0A9D4ZQH5</accession>
<protein>
    <submittedName>
        <fullName evidence="1">Uncharacterized protein</fullName>
    </submittedName>
</protein>
<gene>
    <name evidence="1" type="ORF">GOP47_0004613</name>
</gene>
<evidence type="ECO:0000313" key="1">
    <source>
        <dbReference type="EMBL" id="KAI5081430.1"/>
    </source>
</evidence>
<evidence type="ECO:0000313" key="2">
    <source>
        <dbReference type="Proteomes" id="UP000886520"/>
    </source>
</evidence>
<name>A0A9D4ZQH5_ADICA</name>